<evidence type="ECO:0000313" key="2">
    <source>
        <dbReference type="Proteomes" id="UP000298111"/>
    </source>
</evidence>
<sequence>MCVSMHPAEFSGTTLYAGRRHHPEHGLVHVLGYRNTAANRADGPNAMLLHLPARGMTQANFLDVGDSTDVLDRMVDAVRPRSVAAGGMAAMDWMGGDGGRVEVFEHDIYTVMLAADPTDLPAALGRVPAHKRPALNPELMRFYAERYPGHALAVCCFDNASAAQAKPLLMWYEPLDPEVLVAPALDAHTGRPPGMVGKVPVDHWVLFGSDESPALWGEPVEYGPGMRHGLRAFLPDRVVGRRYEGLLPNGDFAVRHEDLLTSGTAEVRRVPQPVR</sequence>
<dbReference type="EMBL" id="RCIY01000103">
    <property type="protein sequence ID" value="TGG76702.1"/>
    <property type="molecule type" value="Genomic_DNA"/>
</dbReference>
<reference evidence="1 2" key="1">
    <citation type="submission" date="2018-10" db="EMBL/GenBank/DDBJ databases">
        <title>Isolation of pseudouridimycin from Streptomyces albus DSM 40763.</title>
        <authorList>
            <person name="Rosenqvist P."/>
            <person name="Metsae-Ketelae M."/>
            <person name="Virta P."/>
        </authorList>
    </citation>
    <scope>NUCLEOTIDE SEQUENCE [LARGE SCALE GENOMIC DNA]</scope>
    <source>
        <strain evidence="1 2">DSM 40763</strain>
    </source>
</reference>
<proteinExistence type="predicted"/>
<protein>
    <submittedName>
        <fullName evidence="1">Uncharacterized protein</fullName>
    </submittedName>
</protein>
<dbReference type="AlphaFoldDB" id="A0A6C1C7Z5"/>
<organism evidence="1 2">
    <name type="scientific">Streptomyces albus</name>
    <dbReference type="NCBI Taxonomy" id="1888"/>
    <lineage>
        <taxon>Bacteria</taxon>
        <taxon>Bacillati</taxon>
        <taxon>Actinomycetota</taxon>
        <taxon>Actinomycetes</taxon>
        <taxon>Kitasatosporales</taxon>
        <taxon>Streptomycetaceae</taxon>
        <taxon>Streptomyces</taxon>
    </lineage>
</organism>
<gene>
    <name evidence="1" type="ORF">D8771_29420</name>
</gene>
<accession>A0A6C1C7Z5</accession>
<dbReference type="RefSeq" id="WP_016469715.1">
    <property type="nucleotide sequence ID" value="NZ_BBQG01000034.1"/>
</dbReference>
<evidence type="ECO:0000313" key="1">
    <source>
        <dbReference type="EMBL" id="TGG76702.1"/>
    </source>
</evidence>
<dbReference type="Proteomes" id="UP000298111">
    <property type="component" value="Unassembled WGS sequence"/>
</dbReference>
<comment type="caution">
    <text evidence="1">The sequence shown here is derived from an EMBL/GenBank/DDBJ whole genome shotgun (WGS) entry which is preliminary data.</text>
</comment>
<dbReference type="GeneID" id="75181399"/>
<name>A0A6C1C7Z5_9ACTN</name>